<feature type="transmembrane region" description="Helical" evidence="1">
    <location>
        <begin position="50"/>
        <end position="70"/>
    </location>
</feature>
<dbReference type="Proteomes" id="UP000410984">
    <property type="component" value="Unassembled WGS sequence"/>
</dbReference>
<dbReference type="OrthoDB" id="7991313at2"/>
<feature type="transmembrane region" description="Helical" evidence="1">
    <location>
        <begin position="82"/>
        <end position="101"/>
    </location>
</feature>
<evidence type="ECO:0000313" key="3">
    <source>
        <dbReference type="Proteomes" id="UP000410984"/>
    </source>
</evidence>
<keyword evidence="1" id="KW-0812">Transmembrane</keyword>
<accession>A0A509EJF8</accession>
<dbReference type="EMBL" id="CABFPH010000114">
    <property type="protein sequence ID" value="VUD74291.1"/>
    <property type="molecule type" value="Genomic_DNA"/>
</dbReference>
<organism evidence="2 3">
    <name type="scientific">Methylobacterium symbioticum</name>
    <dbReference type="NCBI Taxonomy" id="2584084"/>
    <lineage>
        <taxon>Bacteria</taxon>
        <taxon>Pseudomonadati</taxon>
        <taxon>Pseudomonadota</taxon>
        <taxon>Alphaproteobacteria</taxon>
        <taxon>Hyphomicrobiales</taxon>
        <taxon>Methylobacteriaceae</taxon>
        <taxon>Methylobacterium</taxon>
    </lineage>
</organism>
<sequence length="132" mass="13907">MAGGGEARATALGLLIVGIWLSFLSHVGQTTYSLVYRLADAPQWLLNAEVVPFIVLTSVVGAVLHVVAPGSVDGVVPRRNRLALGAGVGLAVLVVMALLITRPDIKPVIERTRPYIGDWFRTGEMPGGDPPA</sequence>
<name>A0A509EJF8_9HYPH</name>
<keyword evidence="1" id="KW-0472">Membrane</keyword>
<dbReference type="AlphaFoldDB" id="A0A509EJF8"/>
<protein>
    <submittedName>
        <fullName evidence="2">Uncharacterized protein</fullName>
    </submittedName>
</protein>
<proteinExistence type="predicted"/>
<keyword evidence="3" id="KW-1185">Reference proteome</keyword>
<evidence type="ECO:0000256" key="1">
    <source>
        <dbReference type="SAM" id="Phobius"/>
    </source>
</evidence>
<dbReference type="RefSeq" id="WP_142585605.1">
    <property type="nucleotide sequence ID" value="NZ_CABFPH010000114.1"/>
</dbReference>
<keyword evidence="1" id="KW-1133">Transmembrane helix</keyword>
<gene>
    <name evidence="2" type="ORF">MET9862_04919</name>
</gene>
<feature type="transmembrane region" description="Helical" evidence="1">
    <location>
        <begin position="12"/>
        <end position="30"/>
    </location>
</feature>
<reference evidence="2 3" key="1">
    <citation type="submission" date="2019-06" db="EMBL/GenBank/DDBJ databases">
        <authorList>
            <person name="Rodrigo-Torres L."/>
            <person name="Arahal R. D."/>
            <person name="Lucena T."/>
        </authorList>
    </citation>
    <scope>NUCLEOTIDE SEQUENCE [LARGE SCALE GENOMIC DNA]</scope>
    <source>
        <strain evidence="2 3">SB0023/3</strain>
    </source>
</reference>
<evidence type="ECO:0000313" key="2">
    <source>
        <dbReference type="EMBL" id="VUD74291.1"/>
    </source>
</evidence>